<feature type="region of interest" description="Disordered" evidence="1">
    <location>
        <begin position="77"/>
        <end position="108"/>
    </location>
</feature>
<name>A0A224Y529_9ACAR</name>
<organism evidence="2">
    <name type="scientific">Rhipicephalus zambeziensis</name>
    <dbReference type="NCBI Taxonomy" id="60191"/>
    <lineage>
        <taxon>Eukaryota</taxon>
        <taxon>Metazoa</taxon>
        <taxon>Ecdysozoa</taxon>
        <taxon>Arthropoda</taxon>
        <taxon>Chelicerata</taxon>
        <taxon>Arachnida</taxon>
        <taxon>Acari</taxon>
        <taxon>Parasitiformes</taxon>
        <taxon>Ixodida</taxon>
        <taxon>Ixodoidea</taxon>
        <taxon>Ixodidae</taxon>
        <taxon>Rhipicephalinae</taxon>
        <taxon>Rhipicephalus</taxon>
        <taxon>Rhipicephalus</taxon>
    </lineage>
</organism>
<feature type="compositionally biased region" description="Polar residues" evidence="1">
    <location>
        <begin position="96"/>
        <end position="108"/>
    </location>
</feature>
<dbReference type="AlphaFoldDB" id="A0A224Y529"/>
<reference evidence="2" key="1">
    <citation type="journal article" date="2017" name="Parasit. Vectors">
        <title>Sialotranscriptomics of Rhipicephalus zambeziensis reveals intricate expression profiles of secretory proteins and suggests tight temporal transcriptional regulation during blood-feeding.</title>
        <authorList>
            <person name="de Castro M.H."/>
            <person name="de Klerk D."/>
            <person name="Pienaar R."/>
            <person name="Rees D.J.G."/>
            <person name="Mans B.J."/>
        </authorList>
    </citation>
    <scope>NUCLEOTIDE SEQUENCE</scope>
    <source>
        <tissue evidence="2">Salivary glands</tissue>
    </source>
</reference>
<evidence type="ECO:0000313" key="2">
    <source>
        <dbReference type="EMBL" id="MAA12647.1"/>
    </source>
</evidence>
<evidence type="ECO:0000256" key="1">
    <source>
        <dbReference type="SAM" id="MobiDB-lite"/>
    </source>
</evidence>
<proteinExistence type="predicted"/>
<dbReference type="EMBL" id="GFPF01001501">
    <property type="protein sequence ID" value="MAA12647.1"/>
    <property type="molecule type" value="Transcribed_RNA"/>
</dbReference>
<protein>
    <submittedName>
        <fullName evidence="2">Uncharacterized protein</fullName>
    </submittedName>
</protein>
<sequence>MFLQSTRSCASCCHVIPGQMRLTLTSLRAKWSHVMWSRVWVGQQRRINHARSKYQKARPINTVAATVRHQRCVLPRRSPRFPKRDSLLPGRDNGSDKPTPNTQPELSRTSGVDNVMILIMPAVYENGIAFMNGCGARTQ</sequence>
<accession>A0A224Y529</accession>